<dbReference type="Pfam" id="PF14291">
    <property type="entry name" value="DUF4371"/>
    <property type="match status" value="1"/>
</dbReference>
<dbReference type="GO" id="GO:0046983">
    <property type="term" value="F:protein dimerization activity"/>
    <property type="evidence" value="ECO:0007669"/>
    <property type="project" value="InterPro"/>
</dbReference>
<accession>A0AAP0GI00</accession>
<dbReference type="AlphaFoldDB" id="A0AAP0GI00"/>
<feature type="region of interest" description="Disordered" evidence="1">
    <location>
        <begin position="1"/>
        <end position="41"/>
    </location>
</feature>
<dbReference type="EMBL" id="JBCNJP010003987">
    <property type="protein sequence ID" value="KAK9049966.1"/>
    <property type="molecule type" value="Genomic_DNA"/>
</dbReference>
<reference evidence="3 4" key="1">
    <citation type="submission" date="2024-04" db="EMBL/GenBank/DDBJ databases">
        <title>The reference genome of an endangered Asteraceae, Deinandra increscens subsp. villosa, native to the Central Coast of California.</title>
        <authorList>
            <person name="Guilliams M."/>
            <person name="Hasenstab-Lehman K."/>
            <person name="Meyer R."/>
            <person name="Mcevoy S."/>
        </authorList>
    </citation>
    <scope>NUCLEOTIDE SEQUENCE [LARGE SCALE GENOMIC DNA]</scope>
    <source>
        <tissue evidence="3">Leaf</tissue>
    </source>
</reference>
<dbReference type="Proteomes" id="UP001408789">
    <property type="component" value="Unassembled WGS sequence"/>
</dbReference>
<evidence type="ECO:0000313" key="3">
    <source>
        <dbReference type="EMBL" id="KAK9049966.1"/>
    </source>
</evidence>
<dbReference type="InterPro" id="IPR006580">
    <property type="entry name" value="Znf_TTF"/>
</dbReference>
<feature type="domain" description="TTF-type" evidence="2">
    <location>
        <begin position="75"/>
        <end position="165"/>
    </location>
</feature>
<dbReference type="InterPro" id="IPR008906">
    <property type="entry name" value="HATC_C_dom"/>
</dbReference>
<dbReference type="InterPro" id="IPR055298">
    <property type="entry name" value="AtLOH3-like"/>
</dbReference>
<dbReference type="PANTHER" id="PTHR11697">
    <property type="entry name" value="GENERAL TRANSCRIPTION FACTOR 2-RELATED ZINC FINGER PROTEIN"/>
    <property type="match status" value="1"/>
</dbReference>
<name>A0AAP0GI00_9ASTR</name>
<dbReference type="SMART" id="SM00597">
    <property type="entry name" value="ZnF_TTF"/>
    <property type="match status" value="1"/>
</dbReference>
<evidence type="ECO:0000313" key="4">
    <source>
        <dbReference type="Proteomes" id="UP001408789"/>
    </source>
</evidence>
<feature type="compositionally biased region" description="Low complexity" evidence="1">
    <location>
        <begin position="7"/>
        <end position="21"/>
    </location>
</feature>
<gene>
    <name evidence="3" type="ORF">SSX86_031065</name>
</gene>
<dbReference type="SUPFAM" id="SSF53098">
    <property type="entry name" value="Ribonuclease H-like"/>
    <property type="match status" value="1"/>
</dbReference>
<proteinExistence type="predicted"/>
<dbReference type="InterPro" id="IPR012337">
    <property type="entry name" value="RNaseH-like_sf"/>
</dbReference>
<sequence length="772" mass="89265">MEKYYQSIPSNIESSSSNTKSTKIDLNDLPSDPFERKPISSYHPTQKDDIIRAYLSKGPCQPKVKEFPQRDFSGKARRFKKEWFQKYGNWLEYSVKADKAYCLYCYLFSEIGQKDAFVSKGFNNWNMVQRFDTHVGDNNSCHNKARKKAENLVKENRSIHAAFERQTEKQKEEYRLRLSTSVKLTKALLNGGLPFRGHDESETSLYRGHFLELLKVMGEINEEIGKVTLNNAPKNSQMTAPAIQKDICYCFAQEVLKMIFEELGDDVFSILVDESRDVSKKEQMAVVLRYVDKLGFVKERFIGLVHVKETTALSLKHAIDELFAHYNLSLDRVRGQGYDGASNMSGEFNGLKALILRENPSAYFVHCFAHQLQIVIVALASKHSEVFKFFEEISNLLNVVGASCKRIDLGREKQRAKLDLDTRVETGHGKNQELSLARAGDTRWGSHEKTLLRLIELYPIIIEVLEYVETSGSDGASKSQADGLQVYMETFNFIYYLHLMKNILGITNKLSEALQRKDQDILNAVGMVKSTKKELQTYRLDGFKSLLEDVISFCGKYEIETVNMEDEYVDPRPRHRRRKTNITNRHHYEVNIFNTIMDMQIQELGNRFNEVTTELLTFMNSLSPCRNFSAFNIQNLLKLAEMYPNDFDFDEKDKLKYELGNYIANVKDDTRFVDMNGVSDLAKTMVETRKHIDYPLVYRLLKLALVLPVATASVERSFSSMKHVKTDLRNRMGDGYTNDSCICYIEKEFLQKVSEEDVMQRFQKMKTRREQL</sequence>
<protein>
    <recommendedName>
        <fullName evidence="2">TTF-type domain-containing protein</fullName>
    </recommendedName>
</protein>
<dbReference type="PANTHER" id="PTHR11697:SF230">
    <property type="entry name" value="ZINC FINGER, MYM DOMAIN CONTAINING 1"/>
    <property type="match status" value="1"/>
</dbReference>
<keyword evidence="4" id="KW-1185">Reference proteome</keyword>
<dbReference type="InterPro" id="IPR025398">
    <property type="entry name" value="DUF4371"/>
</dbReference>
<organism evidence="3 4">
    <name type="scientific">Deinandra increscens subsp. villosa</name>
    <dbReference type="NCBI Taxonomy" id="3103831"/>
    <lineage>
        <taxon>Eukaryota</taxon>
        <taxon>Viridiplantae</taxon>
        <taxon>Streptophyta</taxon>
        <taxon>Embryophyta</taxon>
        <taxon>Tracheophyta</taxon>
        <taxon>Spermatophyta</taxon>
        <taxon>Magnoliopsida</taxon>
        <taxon>eudicotyledons</taxon>
        <taxon>Gunneridae</taxon>
        <taxon>Pentapetalae</taxon>
        <taxon>asterids</taxon>
        <taxon>campanulids</taxon>
        <taxon>Asterales</taxon>
        <taxon>Asteraceae</taxon>
        <taxon>Asteroideae</taxon>
        <taxon>Heliantheae alliance</taxon>
        <taxon>Madieae</taxon>
        <taxon>Madiinae</taxon>
        <taxon>Deinandra</taxon>
    </lineage>
</organism>
<comment type="caution">
    <text evidence="3">The sequence shown here is derived from an EMBL/GenBank/DDBJ whole genome shotgun (WGS) entry which is preliminary data.</text>
</comment>
<dbReference type="Pfam" id="PF05699">
    <property type="entry name" value="Dimer_Tnp_hAT"/>
    <property type="match status" value="1"/>
</dbReference>
<evidence type="ECO:0000256" key="1">
    <source>
        <dbReference type="SAM" id="MobiDB-lite"/>
    </source>
</evidence>
<evidence type="ECO:0000259" key="2">
    <source>
        <dbReference type="SMART" id="SM00597"/>
    </source>
</evidence>